<evidence type="ECO:0000256" key="1">
    <source>
        <dbReference type="ARBA" id="ARBA00000085"/>
    </source>
</evidence>
<dbReference type="InterPro" id="IPR003594">
    <property type="entry name" value="HATPase_dom"/>
</dbReference>
<evidence type="ECO:0000313" key="13">
    <source>
        <dbReference type="EMBL" id="PLR94969.1"/>
    </source>
</evidence>
<keyword evidence="8" id="KW-0902">Two-component regulatory system</keyword>
<evidence type="ECO:0000256" key="6">
    <source>
        <dbReference type="ARBA" id="ARBA00022777"/>
    </source>
</evidence>
<dbReference type="EMBL" id="PGVD01000044">
    <property type="protein sequence ID" value="PLR94969.1"/>
    <property type="molecule type" value="Genomic_DNA"/>
</dbReference>
<feature type="domain" description="Signal transduction histidine kinase subgroup 3 dimerisation and phosphoacceptor" evidence="11">
    <location>
        <begin position="193"/>
        <end position="258"/>
    </location>
</feature>
<feature type="transmembrane region" description="Helical" evidence="9">
    <location>
        <begin position="101"/>
        <end position="119"/>
    </location>
</feature>
<keyword evidence="9" id="KW-0472">Membrane</keyword>
<feature type="transmembrane region" description="Helical" evidence="9">
    <location>
        <begin position="78"/>
        <end position="94"/>
    </location>
</feature>
<evidence type="ECO:0000313" key="12">
    <source>
        <dbReference type="EMBL" id="PLR85396.1"/>
    </source>
</evidence>
<keyword evidence="5" id="KW-0547">Nucleotide-binding</keyword>
<name>A0A2N5GQN5_9BACI</name>
<dbReference type="PANTHER" id="PTHR24421:SF10">
    <property type="entry name" value="NITRATE_NITRITE SENSOR PROTEIN NARQ"/>
    <property type="match status" value="1"/>
</dbReference>
<evidence type="ECO:0000313" key="14">
    <source>
        <dbReference type="Proteomes" id="UP000234951"/>
    </source>
</evidence>
<feature type="transmembrane region" description="Helical" evidence="9">
    <location>
        <begin position="27"/>
        <end position="48"/>
    </location>
</feature>
<accession>A0A2N5GQN5</accession>
<dbReference type="Gene3D" id="1.20.5.1930">
    <property type="match status" value="1"/>
</dbReference>
<dbReference type="AlphaFoldDB" id="A0A2N5GQN5"/>
<sequence>MLTYIRIVMLLLLTFIYYLKIPEQNNVLKFYVIAAALIYLFNHFRLYSIKGEKQLTVIIIVDALISFSFGFLFPGSTLYLILLGVVTVTLFIGISNKTMLALSMGLFSLLWAGMMFYWWRTIGSFYFWENLISFSFVVFGAVVGDLIRKLHAALDTLNKQYDQVNISHRALSEAHGQLEIYSKQVEELTTIRERNRVAREIHDTVGHKMTALLVQLQLGRELLKLDVHTAEEKLVVCEQLARDALQEIRFSVRTLHDDEGEQLTLIQSIRKLLDDFYKTAELATVFELKGDPATIPVSLQPTIIRTIQEALTNAKRHGNAAAFFLNIECSGEEVILLTKDNGTGVKSIEPGFGLINMRERIEEHGGSVLFESIEGEGFRMRAQFPLLQRKWISGGSK</sequence>
<feature type="transmembrane region" description="Helical" evidence="9">
    <location>
        <begin position="5"/>
        <end position="21"/>
    </location>
</feature>
<dbReference type="GO" id="GO:0016020">
    <property type="term" value="C:membrane"/>
    <property type="evidence" value="ECO:0007669"/>
    <property type="project" value="InterPro"/>
</dbReference>
<evidence type="ECO:0000256" key="9">
    <source>
        <dbReference type="SAM" id="Phobius"/>
    </source>
</evidence>
<keyword evidence="3" id="KW-0597">Phosphoprotein</keyword>
<dbReference type="GO" id="GO:0046983">
    <property type="term" value="F:protein dimerization activity"/>
    <property type="evidence" value="ECO:0007669"/>
    <property type="project" value="InterPro"/>
</dbReference>
<evidence type="ECO:0000256" key="7">
    <source>
        <dbReference type="ARBA" id="ARBA00022840"/>
    </source>
</evidence>
<comment type="caution">
    <text evidence="12">The sequence shown here is derived from an EMBL/GenBank/DDBJ whole genome shotgun (WGS) entry which is preliminary data.</text>
</comment>
<keyword evidence="4" id="KW-0808">Transferase</keyword>
<dbReference type="SUPFAM" id="SSF55874">
    <property type="entry name" value="ATPase domain of HSP90 chaperone/DNA topoisomerase II/histidine kinase"/>
    <property type="match status" value="1"/>
</dbReference>
<protein>
    <recommendedName>
        <fullName evidence="2">histidine kinase</fullName>
        <ecNumber evidence="2">2.7.13.3</ecNumber>
    </recommendedName>
</protein>
<dbReference type="InterPro" id="IPR011712">
    <property type="entry name" value="Sig_transdc_His_kin_sub3_dim/P"/>
</dbReference>
<feature type="domain" description="Histidine kinase/HSP90-like ATPase" evidence="10">
    <location>
        <begin position="302"/>
        <end position="386"/>
    </location>
</feature>
<organism evidence="12 14">
    <name type="scientific">Bacillus canaveralius</name>
    <dbReference type="NCBI Taxonomy" id="1403243"/>
    <lineage>
        <taxon>Bacteria</taxon>
        <taxon>Bacillati</taxon>
        <taxon>Bacillota</taxon>
        <taxon>Bacilli</taxon>
        <taxon>Bacillales</taxon>
        <taxon>Bacillaceae</taxon>
        <taxon>Bacillus</taxon>
    </lineage>
</organism>
<dbReference type="Proteomes" id="UP000234951">
    <property type="component" value="Unassembled WGS sequence"/>
</dbReference>
<dbReference type="GO" id="GO:0000155">
    <property type="term" value="F:phosphorelay sensor kinase activity"/>
    <property type="evidence" value="ECO:0007669"/>
    <property type="project" value="InterPro"/>
</dbReference>
<dbReference type="RefSeq" id="WP_101575921.1">
    <property type="nucleotide sequence ID" value="NZ_PGVA01000006.1"/>
</dbReference>
<keyword evidence="7" id="KW-0067">ATP-binding</keyword>
<evidence type="ECO:0000256" key="4">
    <source>
        <dbReference type="ARBA" id="ARBA00022679"/>
    </source>
</evidence>
<feature type="transmembrane region" description="Helical" evidence="9">
    <location>
        <begin position="55"/>
        <end position="72"/>
    </location>
</feature>
<evidence type="ECO:0000259" key="10">
    <source>
        <dbReference type="Pfam" id="PF02518"/>
    </source>
</evidence>
<proteinExistence type="predicted"/>
<evidence type="ECO:0000256" key="5">
    <source>
        <dbReference type="ARBA" id="ARBA00022741"/>
    </source>
</evidence>
<dbReference type="Gene3D" id="3.30.565.10">
    <property type="entry name" value="Histidine kinase-like ATPase, C-terminal domain"/>
    <property type="match status" value="1"/>
</dbReference>
<dbReference type="Pfam" id="PF07730">
    <property type="entry name" value="HisKA_3"/>
    <property type="match status" value="1"/>
</dbReference>
<dbReference type="EC" id="2.7.13.3" evidence="2"/>
<dbReference type="OrthoDB" id="199946at2"/>
<keyword evidence="9" id="KW-0812">Transmembrane</keyword>
<keyword evidence="15" id="KW-1185">Reference proteome</keyword>
<dbReference type="InterPro" id="IPR036890">
    <property type="entry name" value="HATPase_C_sf"/>
</dbReference>
<dbReference type="EMBL" id="PGVA01000006">
    <property type="protein sequence ID" value="PLR85396.1"/>
    <property type="molecule type" value="Genomic_DNA"/>
</dbReference>
<evidence type="ECO:0000256" key="8">
    <source>
        <dbReference type="ARBA" id="ARBA00023012"/>
    </source>
</evidence>
<dbReference type="GO" id="GO:0005524">
    <property type="term" value="F:ATP binding"/>
    <property type="evidence" value="ECO:0007669"/>
    <property type="project" value="UniProtKB-KW"/>
</dbReference>
<dbReference type="Pfam" id="PF02518">
    <property type="entry name" value="HATPase_c"/>
    <property type="match status" value="1"/>
</dbReference>
<dbReference type="PANTHER" id="PTHR24421">
    <property type="entry name" value="NITRATE/NITRITE SENSOR PROTEIN NARX-RELATED"/>
    <property type="match status" value="1"/>
</dbReference>
<evidence type="ECO:0000256" key="3">
    <source>
        <dbReference type="ARBA" id="ARBA00022553"/>
    </source>
</evidence>
<evidence type="ECO:0000256" key="2">
    <source>
        <dbReference type="ARBA" id="ARBA00012438"/>
    </source>
</evidence>
<reference evidence="13 15" key="2">
    <citation type="submission" date="2017-12" db="EMBL/GenBank/DDBJ databases">
        <title>Comparative Functional Genomics of Dry Heat Resistant strains isolated from the Viking Spacecraft.</title>
        <authorList>
            <person name="Seuylemezian A."/>
            <person name="Cooper K."/>
            <person name="Vaishampayan P."/>
        </authorList>
    </citation>
    <scope>NUCLEOTIDE SEQUENCE [LARGE SCALE GENOMIC DNA]</scope>
    <source>
        <strain evidence="13 15">ATCC 29669</strain>
    </source>
</reference>
<comment type="catalytic activity">
    <reaction evidence="1">
        <text>ATP + protein L-histidine = ADP + protein N-phospho-L-histidine.</text>
        <dbReference type="EC" id="2.7.13.3"/>
    </reaction>
</comment>
<dbReference type="InterPro" id="IPR050482">
    <property type="entry name" value="Sensor_HK_TwoCompSys"/>
</dbReference>
<evidence type="ECO:0000259" key="11">
    <source>
        <dbReference type="Pfam" id="PF07730"/>
    </source>
</evidence>
<gene>
    <name evidence="12" type="ORF">CU635_04150</name>
    <name evidence="13" type="ORF">CVD25_15550</name>
</gene>
<keyword evidence="9" id="KW-1133">Transmembrane helix</keyword>
<dbReference type="CDD" id="cd16917">
    <property type="entry name" value="HATPase_UhpB-NarQ-NarX-like"/>
    <property type="match status" value="1"/>
</dbReference>
<feature type="transmembrane region" description="Helical" evidence="9">
    <location>
        <begin position="125"/>
        <end position="147"/>
    </location>
</feature>
<dbReference type="Proteomes" id="UP000235114">
    <property type="component" value="Unassembled WGS sequence"/>
</dbReference>
<keyword evidence="6 12" id="KW-0418">Kinase</keyword>
<reference evidence="12 14" key="1">
    <citation type="submission" date="2017-11" db="EMBL/GenBank/DDBJ databases">
        <title>Comparitive Functional Genomics of Dry Heat Resistant strains isolated from the Viking Spacecraft.</title>
        <authorList>
            <person name="Seuylemezian A."/>
            <person name="Cooper K."/>
            <person name="Vaishampayan P."/>
        </authorList>
    </citation>
    <scope>NUCLEOTIDE SEQUENCE [LARGE SCALE GENOMIC DNA]</scope>
    <source>
        <strain evidence="12 14">M4.6</strain>
    </source>
</reference>
<evidence type="ECO:0000313" key="15">
    <source>
        <dbReference type="Proteomes" id="UP000235114"/>
    </source>
</evidence>